<dbReference type="AlphaFoldDB" id="A0A1F6CPR2"/>
<evidence type="ECO:0000313" key="1">
    <source>
        <dbReference type="EMBL" id="OGG51145.1"/>
    </source>
</evidence>
<reference evidence="1 2" key="1">
    <citation type="journal article" date="2016" name="Nat. Commun.">
        <title>Thousands of microbial genomes shed light on interconnected biogeochemical processes in an aquifer system.</title>
        <authorList>
            <person name="Anantharaman K."/>
            <person name="Brown C.T."/>
            <person name="Hug L.A."/>
            <person name="Sharon I."/>
            <person name="Castelle C.J."/>
            <person name="Probst A.J."/>
            <person name="Thomas B.C."/>
            <person name="Singh A."/>
            <person name="Wilkins M.J."/>
            <person name="Karaoz U."/>
            <person name="Brodie E.L."/>
            <person name="Williams K.H."/>
            <person name="Hubbard S.S."/>
            <person name="Banfield J.F."/>
        </authorList>
    </citation>
    <scope>NUCLEOTIDE SEQUENCE [LARGE SCALE GENOMIC DNA]</scope>
</reference>
<proteinExistence type="predicted"/>
<organism evidence="1 2">
    <name type="scientific">Candidatus Kaiserbacteria bacterium RIFCSPHIGHO2_01_FULL_54_36b</name>
    <dbReference type="NCBI Taxonomy" id="1798483"/>
    <lineage>
        <taxon>Bacteria</taxon>
        <taxon>Candidatus Kaiseribacteriota</taxon>
    </lineage>
</organism>
<name>A0A1F6CPR2_9BACT</name>
<protein>
    <submittedName>
        <fullName evidence="1">Uncharacterized protein</fullName>
    </submittedName>
</protein>
<sequence>MNARIQFFAHDRTLRQLICADLTPHFPEQAKPVPVSGDLVISCAQLLVVGISAIPADTFMSAIEASNARKIPCGILVRTADPRTWRKLSEVHARTPFLFVAAMYGPRKEIPKLFPGARVFTDGGELELSGQNIARLIWEVAQRKTISA</sequence>
<comment type="caution">
    <text evidence="1">The sequence shown here is derived from an EMBL/GenBank/DDBJ whole genome shotgun (WGS) entry which is preliminary data.</text>
</comment>
<evidence type="ECO:0000313" key="2">
    <source>
        <dbReference type="Proteomes" id="UP000176445"/>
    </source>
</evidence>
<accession>A0A1F6CPR2</accession>
<gene>
    <name evidence="1" type="ORF">A2704_01335</name>
</gene>
<dbReference type="EMBL" id="MFKW01000038">
    <property type="protein sequence ID" value="OGG51145.1"/>
    <property type="molecule type" value="Genomic_DNA"/>
</dbReference>
<dbReference type="Proteomes" id="UP000176445">
    <property type="component" value="Unassembled WGS sequence"/>
</dbReference>